<organism evidence="1 2">
    <name type="scientific">Xylaria curta</name>
    <dbReference type="NCBI Taxonomy" id="42375"/>
    <lineage>
        <taxon>Eukaryota</taxon>
        <taxon>Fungi</taxon>
        <taxon>Dikarya</taxon>
        <taxon>Ascomycota</taxon>
        <taxon>Pezizomycotina</taxon>
        <taxon>Sordariomycetes</taxon>
        <taxon>Xylariomycetidae</taxon>
        <taxon>Xylariales</taxon>
        <taxon>Xylariaceae</taxon>
        <taxon>Xylaria</taxon>
    </lineage>
</organism>
<gene>
    <name evidence="1" type="ORF">NUW58_g7978</name>
</gene>
<reference evidence="1" key="1">
    <citation type="submission" date="2022-10" db="EMBL/GenBank/DDBJ databases">
        <title>Genome Sequence of Xylaria curta.</title>
        <authorList>
            <person name="Buettner E."/>
        </authorList>
    </citation>
    <scope>NUCLEOTIDE SEQUENCE</scope>
    <source>
        <strain evidence="1">Babe10</strain>
    </source>
</reference>
<accession>A0ACC1NC65</accession>
<evidence type="ECO:0000313" key="1">
    <source>
        <dbReference type="EMBL" id="KAJ2976875.1"/>
    </source>
</evidence>
<sequence>MSHPADKDITPGSIINQPQHPYHIAHPGPPGQAHPQQLPQHGQHQPQHQYLGQVPPFNSHGDAIHPYQSAFPVAPPYTRSAFNDFRTPSYAAVPSGDLVHQISKGPANSPSATEPPHKPTWVSEIETSSHQKDGFTGAAQSMIASTPSYEPAMRYIKNPLDVLNAEQYVDDGYPSRRGLSKSNAHAHVFATVTGTPNSKKRVRNGSRNEQAEPVEEIKRARGRPRLETGDHQDMKERRKEQIRLAQRAYRNRKETAITDLEAKVTALEASNAETNATFQSLIVDYVDKNPISAQDPELRRRIQQFQATLAQRCSDVAGTKSDEATSDDKQPANRASQPNQPELGAQLVVNGTTSPITQESQQLLGGLIVTHEPQSYAVGQELVQTHGSSLEDASYTYVKMPNFENASFGFNMSFSDSPMQAQWSFQQWESLPMPASGAFLERTFSRKLHRRTTEKAAKLLAMENPPWNTMHRVFGFVFNYATTENIRQRIDKVLSRGADEDLNAYSQPFHQIGGSGTHFASNAKTASYPGGAPFQSNGFGMGPFNERTTAVRDELLDALQRTNLPGWQGEWYDSYEVEQFLAQKSINLPQGGDGYVDVPPGEFYENPLADQASSSKDSARGSATRKGTSDFNISDNVGEGLSMHSTEQTMAGNTSYTSPVSNIDSSMLAMPAATDMWPSSDFLSMSQTVPGNMSSLLAYPNAGSTGFPDPSHFGYSPTAMNLVSGQNGSKRVWFSVEKFIDSLGSKGTCVGRGPAFRKKDIVTAFWEAVKPGLD</sequence>
<comment type="caution">
    <text evidence="1">The sequence shown here is derived from an EMBL/GenBank/DDBJ whole genome shotgun (WGS) entry which is preliminary data.</text>
</comment>
<keyword evidence="2" id="KW-1185">Reference proteome</keyword>
<name>A0ACC1NC65_9PEZI</name>
<evidence type="ECO:0000313" key="2">
    <source>
        <dbReference type="Proteomes" id="UP001143856"/>
    </source>
</evidence>
<dbReference type="EMBL" id="JAPDGR010002244">
    <property type="protein sequence ID" value="KAJ2976875.1"/>
    <property type="molecule type" value="Genomic_DNA"/>
</dbReference>
<protein>
    <submittedName>
        <fullName evidence="1">Uncharacterized protein</fullName>
    </submittedName>
</protein>
<dbReference type="Proteomes" id="UP001143856">
    <property type="component" value="Unassembled WGS sequence"/>
</dbReference>
<proteinExistence type="predicted"/>